<evidence type="ECO:0008006" key="4">
    <source>
        <dbReference type="Google" id="ProtNLM"/>
    </source>
</evidence>
<protein>
    <recommendedName>
        <fullName evidence="4">PKD domain-containing protein</fullName>
    </recommendedName>
</protein>
<name>A0A075GVY6_9EURY</name>
<sequence length="554" mass="60540">MRASRFALAVALCLLLTLQSASLQNEFQPPTTSWGGEIDQPPTISIDQPHGIVFEEFVTVTGMVWDEGMPSDVYWQLEKEGEIEFEGSILDSLTENLSWASSNDRAWNWNLIFNISTLYPCACTFVVHVVDQMQQITVDSIIIFGASPGLEVPPHLIIDGPNQGQQWRGDLALTGFAAEANSAPLTIEWSTLLSPQASHSCSRGHLEDFVTVGIWNVASQSIGPIGEFEVTIDTDSLADGWHLVVARASDGLGNYSATACTFVALHNQPPAAVITGPSELNESALAHFDASNSDDPVWGKDGLRFTFIVQSNQSTFPPEVHDLGETRSWGWHANQSGTFEVRVLVTDTSGLYSSNTTTVVVNNIAPVAFASVEGTPFDSDIVIRLPDSPHWTVDGSQTTDTANDLGGLDYLWYIDGEPKAIGREQIIRRDWIGDERVAHLLTLRVTDDDGDSDWVEVFIGIEGTPSDPLWVEPASLSENLVNSVGGNLNMLLIFMLILVGITALTMRLTIGDNISDIPRWVPKGKKTDVDEAFDEVEEDDSNDEEDDSDDDEGD</sequence>
<keyword evidence="2" id="KW-1133">Transmembrane helix</keyword>
<keyword evidence="2" id="KW-0812">Transmembrane</keyword>
<organism evidence="3">
    <name type="scientific">uncultured marine group II/III euryarchaeote KM3_18_D06</name>
    <dbReference type="NCBI Taxonomy" id="1457956"/>
    <lineage>
        <taxon>Archaea</taxon>
        <taxon>Methanobacteriati</taxon>
        <taxon>Methanobacteriota</taxon>
        <taxon>environmental samples</taxon>
    </lineage>
</organism>
<reference evidence="3" key="1">
    <citation type="journal article" date="2014" name="Genome Biol. Evol.">
        <title>Pangenome evidence for extensive interdomain horizontal transfer affecting lineage core and shell genes in uncultured planktonic thaumarchaeota and euryarchaeota.</title>
        <authorList>
            <person name="Deschamps P."/>
            <person name="Zivanovic Y."/>
            <person name="Moreira D."/>
            <person name="Rodriguez-Valera F."/>
            <person name="Lopez-Garcia P."/>
        </authorList>
    </citation>
    <scope>NUCLEOTIDE SEQUENCE</scope>
</reference>
<feature type="transmembrane region" description="Helical" evidence="2">
    <location>
        <begin position="490"/>
        <end position="510"/>
    </location>
</feature>
<dbReference type="EMBL" id="KF900756">
    <property type="protein sequence ID" value="AIF05978.1"/>
    <property type="molecule type" value="Genomic_DNA"/>
</dbReference>
<feature type="region of interest" description="Disordered" evidence="1">
    <location>
        <begin position="521"/>
        <end position="554"/>
    </location>
</feature>
<evidence type="ECO:0000256" key="2">
    <source>
        <dbReference type="SAM" id="Phobius"/>
    </source>
</evidence>
<evidence type="ECO:0000256" key="1">
    <source>
        <dbReference type="SAM" id="MobiDB-lite"/>
    </source>
</evidence>
<dbReference type="InterPro" id="IPR013783">
    <property type="entry name" value="Ig-like_fold"/>
</dbReference>
<accession>A0A075GVY6</accession>
<evidence type="ECO:0000313" key="3">
    <source>
        <dbReference type="EMBL" id="AIF05978.1"/>
    </source>
</evidence>
<keyword evidence="2" id="KW-0472">Membrane</keyword>
<feature type="compositionally biased region" description="Acidic residues" evidence="1">
    <location>
        <begin position="530"/>
        <end position="554"/>
    </location>
</feature>
<dbReference type="Gene3D" id="2.60.40.10">
    <property type="entry name" value="Immunoglobulins"/>
    <property type="match status" value="1"/>
</dbReference>
<proteinExistence type="predicted"/>
<dbReference type="AlphaFoldDB" id="A0A075GVY6"/>